<dbReference type="InterPro" id="IPR013740">
    <property type="entry name" value="Redoxin"/>
</dbReference>
<dbReference type="NCBIfam" id="NF001808">
    <property type="entry name" value="PRK00522.1"/>
    <property type="match status" value="1"/>
</dbReference>
<evidence type="ECO:0000256" key="3">
    <source>
        <dbReference type="ARBA" id="ARBA00023002"/>
    </source>
</evidence>
<evidence type="ECO:0000313" key="8">
    <source>
        <dbReference type="EMBL" id="CEQ03191.1"/>
    </source>
</evidence>
<keyword evidence="1 6" id="KW-0575">Peroxidase</keyword>
<dbReference type="SUPFAM" id="SSF52833">
    <property type="entry name" value="Thioredoxin-like"/>
    <property type="match status" value="1"/>
</dbReference>
<dbReference type="PANTHER" id="PTHR43110">
    <property type="entry name" value="THIOL PEROXIDASE"/>
    <property type="match status" value="1"/>
</dbReference>
<name>A0A0C7G6A6_PARSO</name>
<dbReference type="Proteomes" id="UP000049127">
    <property type="component" value="Unassembled WGS sequence"/>
</dbReference>
<accession>A0A0C7G6A6</accession>
<evidence type="ECO:0000256" key="6">
    <source>
        <dbReference type="HAMAP-Rule" id="MF_00269"/>
    </source>
</evidence>
<dbReference type="RefSeq" id="WP_055341621.1">
    <property type="nucleotide sequence ID" value="NZ_CDNI01000003.1"/>
</dbReference>
<evidence type="ECO:0000256" key="5">
    <source>
        <dbReference type="ARBA" id="ARBA00023284"/>
    </source>
</evidence>
<protein>
    <recommendedName>
        <fullName evidence="6">Thiol peroxidase</fullName>
        <shortName evidence="6">Tpx</shortName>
        <ecNumber evidence="6">1.11.1.24</ecNumber>
    </recommendedName>
    <alternativeName>
        <fullName evidence="6">Peroxiredoxin tpx</fullName>
        <shortName evidence="6">Prx</shortName>
    </alternativeName>
    <alternativeName>
        <fullName evidence="6">Thioredoxin peroxidase</fullName>
    </alternativeName>
    <alternativeName>
        <fullName evidence="6">Thioredoxin-dependent peroxiredoxin</fullName>
    </alternativeName>
</protein>
<evidence type="ECO:0000313" key="9">
    <source>
        <dbReference type="Proteomes" id="UP000049127"/>
    </source>
</evidence>
<dbReference type="InterPro" id="IPR013766">
    <property type="entry name" value="Thioredoxin_domain"/>
</dbReference>
<dbReference type="AlphaFoldDB" id="A0A0C7G6A6"/>
<keyword evidence="4 6" id="KW-1015">Disulfide bond</keyword>
<dbReference type="PROSITE" id="PS51352">
    <property type="entry name" value="THIOREDOXIN_2"/>
    <property type="match status" value="1"/>
</dbReference>
<keyword evidence="5 6" id="KW-0676">Redox-active center</keyword>
<dbReference type="EC" id="1.11.1.24" evidence="6"/>
<feature type="active site" description="Cysteine sulfenic acid (-SOH) intermediate" evidence="6">
    <location>
        <position position="58"/>
    </location>
</feature>
<dbReference type="OrthoDB" id="9781543at2"/>
<dbReference type="CDD" id="cd03014">
    <property type="entry name" value="PRX_Atyp2cys"/>
    <property type="match status" value="1"/>
</dbReference>
<evidence type="ECO:0000256" key="2">
    <source>
        <dbReference type="ARBA" id="ARBA00022862"/>
    </source>
</evidence>
<comment type="function">
    <text evidence="6">Thiol-specific peroxidase that catalyzes the reduction of hydrogen peroxide and organic hydroperoxides to water and alcohols, respectively. Plays a role in cell protection against oxidative stress by detoxifying peroxides.</text>
</comment>
<keyword evidence="3 6" id="KW-0560">Oxidoreductase</keyword>
<gene>
    <name evidence="6 8" type="primary">tpx</name>
    <name evidence="8" type="ORF">R28058_09241</name>
</gene>
<dbReference type="Pfam" id="PF08534">
    <property type="entry name" value="Redoxin"/>
    <property type="match status" value="1"/>
</dbReference>
<evidence type="ECO:0000256" key="1">
    <source>
        <dbReference type="ARBA" id="ARBA00022559"/>
    </source>
</evidence>
<dbReference type="InterPro" id="IPR018219">
    <property type="entry name" value="Tpx_CS"/>
</dbReference>
<comment type="catalytic activity">
    <reaction evidence="6">
        <text>a hydroperoxide + [thioredoxin]-dithiol = an alcohol + [thioredoxin]-disulfide + H2O</text>
        <dbReference type="Rhea" id="RHEA:62620"/>
        <dbReference type="Rhea" id="RHEA-COMP:10698"/>
        <dbReference type="Rhea" id="RHEA-COMP:10700"/>
        <dbReference type="ChEBI" id="CHEBI:15377"/>
        <dbReference type="ChEBI" id="CHEBI:29950"/>
        <dbReference type="ChEBI" id="CHEBI:30879"/>
        <dbReference type="ChEBI" id="CHEBI:35924"/>
        <dbReference type="ChEBI" id="CHEBI:50058"/>
        <dbReference type="EC" id="1.11.1.24"/>
    </reaction>
</comment>
<dbReference type="GO" id="GO:0008379">
    <property type="term" value="F:thioredoxin peroxidase activity"/>
    <property type="evidence" value="ECO:0007669"/>
    <property type="project" value="UniProtKB-UniRule"/>
</dbReference>
<feature type="domain" description="Thioredoxin" evidence="7">
    <location>
        <begin position="17"/>
        <end position="161"/>
    </location>
</feature>
<comment type="subunit">
    <text evidence="6">Homodimer.</text>
</comment>
<dbReference type="HAMAP" id="MF_00269">
    <property type="entry name" value="Tpx"/>
    <property type="match status" value="1"/>
</dbReference>
<keyword evidence="2 6" id="KW-0049">Antioxidant</keyword>
<dbReference type="PROSITE" id="PS01265">
    <property type="entry name" value="TPX"/>
    <property type="match status" value="1"/>
</dbReference>
<evidence type="ECO:0000256" key="4">
    <source>
        <dbReference type="ARBA" id="ARBA00023157"/>
    </source>
</evidence>
<dbReference type="InterPro" id="IPR050455">
    <property type="entry name" value="Tpx_Peroxidase_subfamily"/>
</dbReference>
<dbReference type="InterPro" id="IPR002065">
    <property type="entry name" value="TPX"/>
</dbReference>
<dbReference type="PANTHER" id="PTHR43110:SF1">
    <property type="entry name" value="THIOL PEROXIDASE"/>
    <property type="match status" value="1"/>
</dbReference>
<sequence length="161" mass="18065">MKVTFNGALLTLEGNQVKVGDIAPDFTVVGNDLNPVKFSDIEGKKILVAVPSIDTPVCDMEVRKFNQEASKLNNVKVYTISMDLPFAQARWCGNSGIENVVTVSDYKDREFSKSYGLYIKELGLVSRAVIVVDENNKIVYTEYLDEITNEPNYEKVLEFVK</sequence>
<proteinExistence type="inferred from homology"/>
<comment type="similarity">
    <text evidence="6">Belongs to the peroxiredoxin family. Tpx subfamily.</text>
</comment>
<organism evidence="8 9">
    <name type="scientific">Paraclostridium sordellii</name>
    <name type="common">Clostridium sordellii</name>
    <dbReference type="NCBI Taxonomy" id="1505"/>
    <lineage>
        <taxon>Bacteria</taxon>
        <taxon>Bacillati</taxon>
        <taxon>Bacillota</taxon>
        <taxon>Clostridia</taxon>
        <taxon>Peptostreptococcales</taxon>
        <taxon>Peptostreptococcaceae</taxon>
        <taxon>Paraclostridium</taxon>
    </lineage>
</organism>
<dbReference type="EMBL" id="CEKZ01000003">
    <property type="protein sequence ID" value="CEQ03191.1"/>
    <property type="molecule type" value="Genomic_DNA"/>
</dbReference>
<comment type="miscellaneous">
    <text evidence="6">The active site is a conserved redox-active cysteine residue, the peroxidatic cysteine (C(P)), which makes the nucleophilic attack on the peroxide substrate. The peroxide oxidizes the C(P)-SH to cysteine sulfenic acid (C(P)-SOH), which then reacts with another cysteine residue, the resolving cysteine (C(R)), to form a disulfide bridge. The disulfide is subsequently reduced by an appropriate electron donor to complete the catalytic cycle. In this atypical 2-Cys peroxiredoxin, C(R) is present in the same subunit to form an intramolecular disulfide. The disulfide is subsequently reduced by thioredoxin.</text>
</comment>
<feature type="disulfide bond" description="Redox-active" evidence="6">
    <location>
        <begin position="58"/>
        <end position="92"/>
    </location>
</feature>
<evidence type="ECO:0000259" key="7">
    <source>
        <dbReference type="PROSITE" id="PS51352"/>
    </source>
</evidence>
<reference evidence="8 9" key="1">
    <citation type="submission" date="2015-01" db="EMBL/GenBank/DDBJ databases">
        <authorList>
            <person name="Aslett A.Martin."/>
            <person name="De Silva Nishadi"/>
        </authorList>
    </citation>
    <scope>NUCLEOTIDE SEQUENCE [LARGE SCALE GENOMIC DNA]</scope>
    <source>
        <strain evidence="8 9">R28058</strain>
    </source>
</reference>
<dbReference type="InterPro" id="IPR036249">
    <property type="entry name" value="Thioredoxin-like_sf"/>
</dbReference>
<dbReference type="Gene3D" id="3.40.30.10">
    <property type="entry name" value="Glutaredoxin"/>
    <property type="match status" value="1"/>
</dbReference>